<dbReference type="AlphaFoldDB" id="A0A087SW10"/>
<dbReference type="Proteomes" id="UP000054359">
    <property type="component" value="Unassembled WGS sequence"/>
</dbReference>
<evidence type="ECO:0000313" key="2">
    <source>
        <dbReference type="Proteomes" id="UP000054359"/>
    </source>
</evidence>
<keyword evidence="2" id="KW-1185">Reference proteome</keyword>
<feature type="non-terminal residue" evidence="1">
    <location>
        <position position="145"/>
    </location>
</feature>
<gene>
    <name evidence="1" type="ORF">X975_01047</name>
</gene>
<sequence length="145" mass="17181">MPISKRTIKRIVKAKYTEIWQECWDHQDTGRYTYEIFPKISLKRFKTDHHYVQASTNHGKFPVYYKRFLNKKLNCPCGANSVQADAKHYIFSYPLMDNIRQAHFPRDYATRSIAFLFTDYYCAKGIINIIKKVNANLITQDEANM</sequence>
<protein>
    <submittedName>
        <fullName evidence="1">Uncharacterized protein</fullName>
    </submittedName>
</protein>
<evidence type="ECO:0000313" key="1">
    <source>
        <dbReference type="EMBL" id="KFM57049.1"/>
    </source>
</evidence>
<reference evidence="1 2" key="1">
    <citation type="submission" date="2013-11" db="EMBL/GenBank/DDBJ databases">
        <title>Genome sequencing of Stegodyphus mimosarum.</title>
        <authorList>
            <person name="Bechsgaard J."/>
        </authorList>
    </citation>
    <scope>NUCLEOTIDE SEQUENCE [LARGE SCALE GENOMIC DNA]</scope>
</reference>
<name>A0A087SW10_STEMI</name>
<accession>A0A087SW10</accession>
<dbReference type="OrthoDB" id="6775274at2759"/>
<dbReference type="EMBL" id="KK112203">
    <property type="protein sequence ID" value="KFM57049.1"/>
    <property type="molecule type" value="Genomic_DNA"/>
</dbReference>
<organism evidence="1 2">
    <name type="scientific">Stegodyphus mimosarum</name>
    <name type="common">African social velvet spider</name>
    <dbReference type="NCBI Taxonomy" id="407821"/>
    <lineage>
        <taxon>Eukaryota</taxon>
        <taxon>Metazoa</taxon>
        <taxon>Ecdysozoa</taxon>
        <taxon>Arthropoda</taxon>
        <taxon>Chelicerata</taxon>
        <taxon>Arachnida</taxon>
        <taxon>Araneae</taxon>
        <taxon>Araneomorphae</taxon>
        <taxon>Entelegynae</taxon>
        <taxon>Eresoidea</taxon>
        <taxon>Eresidae</taxon>
        <taxon>Stegodyphus</taxon>
    </lineage>
</organism>
<proteinExistence type="predicted"/>
<dbReference type="OMA" id="ADAKHYI"/>